<dbReference type="Pfam" id="PF06855">
    <property type="entry name" value="YozE_SAM_like"/>
    <property type="match status" value="1"/>
</dbReference>
<gene>
    <name evidence="2" type="ORF">KZJ38_02475</name>
</gene>
<protein>
    <recommendedName>
        <fullName evidence="1">YozE SAM-like domain-containing protein</fullName>
    </recommendedName>
</protein>
<name>A0ABX8UJW4_9BURK</name>
<dbReference type="RefSeq" id="WP_219798636.1">
    <property type="nucleotide sequence ID" value="NZ_CP080095.1"/>
</dbReference>
<dbReference type="Gene3D" id="1.10.150.260">
    <property type="entry name" value="YozE SAM-like"/>
    <property type="match status" value="1"/>
</dbReference>
<organism evidence="2 3">
    <name type="scientific">Paraburkholderia edwinii</name>
    <dbReference type="NCBI Taxonomy" id="2861782"/>
    <lineage>
        <taxon>Bacteria</taxon>
        <taxon>Pseudomonadati</taxon>
        <taxon>Pseudomonadota</taxon>
        <taxon>Betaproteobacteria</taxon>
        <taxon>Burkholderiales</taxon>
        <taxon>Burkholderiaceae</taxon>
        <taxon>Paraburkholderia</taxon>
    </lineage>
</organism>
<feature type="domain" description="YozE SAM-like" evidence="1">
    <location>
        <begin position="160"/>
        <end position="222"/>
    </location>
</feature>
<dbReference type="InterPro" id="IPR036806">
    <property type="entry name" value="YozE_SAM-like_sf"/>
</dbReference>
<evidence type="ECO:0000259" key="1">
    <source>
        <dbReference type="Pfam" id="PF06855"/>
    </source>
</evidence>
<evidence type="ECO:0000313" key="3">
    <source>
        <dbReference type="Proteomes" id="UP000826462"/>
    </source>
</evidence>
<dbReference type="EMBL" id="CP080095">
    <property type="protein sequence ID" value="QYD69269.1"/>
    <property type="molecule type" value="Genomic_DNA"/>
</dbReference>
<dbReference type="SUPFAM" id="SSF140652">
    <property type="entry name" value="YozE-like"/>
    <property type="match status" value="1"/>
</dbReference>
<accession>A0ABX8UJW4</accession>
<keyword evidence="3" id="KW-1185">Reference proteome</keyword>
<reference evidence="2 3" key="1">
    <citation type="submission" date="2021-07" db="EMBL/GenBank/DDBJ databases">
        <title>Paraburkholderia edwinii protects Aspergillus sp. from phenazines by acting as a toxin sponge.</title>
        <authorList>
            <person name="Dahlstrom K.M."/>
            <person name="Newman D.K."/>
        </authorList>
    </citation>
    <scope>NUCLEOTIDE SEQUENCE [LARGE SCALE GENOMIC DNA]</scope>
    <source>
        <strain evidence="2 3">Pe01</strain>
    </source>
</reference>
<sequence>MSNPLSAAQVEQLRRNAKRLARQEAIPLHQAQDHLARQHGFSNWALLTKHTPAHPAIKPKLTVQADSRRRYYFHGDRNEDDVSRYYCAQCDLFRPLDHFAIEHGPRTVERYIRELESLDSRPTSWHRSFHRPMNAVNALNEEARNFQAAAALREASRSAFHRWIVMQVDRGDWVGDLARDIKHDKDFPVEETRLDELVAHLKSERAVDEALTALRQAYGEFSALG</sequence>
<dbReference type="Proteomes" id="UP000826462">
    <property type="component" value="Chromosome 1"/>
</dbReference>
<evidence type="ECO:0000313" key="2">
    <source>
        <dbReference type="EMBL" id="QYD69269.1"/>
    </source>
</evidence>
<proteinExistence type="predicted"/>
<dbReference type="InterPro" id="IPR023089">
    <property type="entry name" value="YozE_SAM-like"/>
</dbReference>